<proteinExistence type="inferred from homology"/>
<dbReference type="InterPro" id="IPR003481">
    <property type="entry name" value="FliD_N"/>
</dbReference>
<protein>
    <recommendedName>
        <fullName evidence="6">Filament cap protein</fullName>
    </recommendedName>
    <alternativeName>
        <fullName evidence="5">Flagellar cap protein</fullName>
    </alternativeName>
</protein>
<dbReference type="EMBL" id="FORT01000004">
    <property type="protein sequence ID" value="SFJ53302.1"/>
    <property type="molecule type" value="Genomic_DNA"/>
</dbReference>
<evidence type="ECO:0000259" key="7">
    <source>
        <dbReference type="Pfam" id="PF02465"/>
    </source>
</evidence>
<dbReference type="InterPro" id="IPR040026">
    <property type="entry name" value="FliD"/>
</dbReference>
<dbReference type="GO" id="GO:0009421">
    <property type="term" value="C:bacterial-type flagellum filament cap"/>
    <property type="evidence" value="ECO:0007669"/>
    <property type="project" value="InterPro"/>
</dbReference>
<evidence type="ECO:0000256" key="1">
    <source>
        <dbReference type="ARBA" id="ARBA00004365"/>
    </source>
</evidence>
<keyword evidence="8" id="KW-0969">Cilium</keyword>
<evidence type="ECO:0000256" key="4">
    <source>
        <dbReference type="ARBA" id="ARBA00023143"/>
    </source>
</evidence>
<keyword evidence="8" id="KW-0282">Flagellum</keyword>
<gene>
    <name evidence="8" type="ORF">SAMN05518846_10427</name>
</gene>
<organism evidence="8 9">
    <name type="scientific">Brevibacillus centrosporus</name>
    <dbReference type="NCBI Taxonomy" id="54910"/>
    <lineage>
        <taxon>Bacteria</taxon>
        <taxon>Bacillati</taxon>
        <taxon>Bacillota</taxon>
        <taxon>Bacilli</taxon>
        <taxon>Bacillales</taxon>
        <taxon>Paenibacillaceae</taxon>
        <taxon>Brevibacillus</taxon>
    </lineage>
</organism>
<dbReference type="Proteomes" id="UP000198915">
    <property type="component" value="Unassembled WGS sequence"/>
</dbReference>
<dbReference type="PANTHER" id="PTHR30288">
    <property type="entry name" value="FLAGELLAR CAP/ASSEMBLY PROTEIN FLID"/>
    <property type="match status" value="1"/>
</dbReference>
<name>A0A1I3S5G7_9BACL</name>
<evidence type="ECO:0000256" key="3">
    <source>
        <dbReference type="ARBA" id="ARBA00011255"/>
    </source>
</evidence>
<comment type="subcellular location">
    <subcellularLocation>
        <location evidence="1">Bacterial flagellum</location>
    </subcellularLocation>
</comment>
<comment type="similarity">
    <text evidence="2">Belongs to the FliD family.</text>
</comment>
<dbReference type="GO" id="GO:0071973">
    <property type="term" value="P:bacterial-type flagellum-dependent cell motility"/>
    <property type="evidence" value="ECO:0007669"/>
    <property type="project" value="TreeGrafter"/>
</dbReference>
<evidence type="ECO:0000256" key="5">
    <source>
        <dbReference type="ARBA" id="ARBA00033074"/>
    </source>
</evidence>
<reference evidence="9" key="1">
    <citation type="submission" date="2016-10" db="EMBL/GenBank/DDBJ databases">
        <authorList>
            <person name="Varghese N."/>
            <person name="Submissions S."/>
        </authorList>
    </citation>
    <scope>NUCLEOTIDE SEQUENCE [LARGE SCALE GENOMIC DNA]</scope>
    <source>
        <strain evidence="9">OK042</strain>
    </source>
</reference>
<feature type="domain" description="Flagellar hook-associated protein 2 N-terminal" evidence="7">
    <location>
        <begin position="40"/>
        <end position="120"/>
    </location>
</feature>
<keyword evidence="8" id="KW-0966">Cell projection</keyword>
<evidence type="ECO:0000256" key="6">
    <source>
        <dbReference type="ARBA" id="ARBA00033192"/>
    </source>
</evidence>
<comment type="subunit">
    <text evidence="3">Homopentamer.</text>
</comment>
<keyword evidence="9" id="KW-1185">Reference proteome</keyword>
<evidence type="ECO:0000313" key="9">
    <source>
        <dbReference type="Proteomes" id="UP000198915"/>
    </source>
</evidence>
<dbReference type="PANTHER" id="PTHR30288:SF0">
    <property type="entry name" value="FLAGELLAR HOOK-ASSOCIATED PROTEIN 2"/>
    <property type="match status" value="1"/>
</dbReference>
<keyword evidence="4" id="KW-0975">Bacterial flagellum</keyword>
<dbReference type="GO" id="GO:0009424">
    <property type="term" value="C:bacterial-type flagellum hook"/>
    <property type="evidence" value="ECO:0007669"/>
    <property type="project" value="InterPro"/>
</dbReference>
<dbReference type="RefSeq" id="WP_092267518.1">
    <property type="nucleotide sequence ID" value="NZ_FORT01000004.1"/>
</dbReference>
<evidence type="ECO:0000256" key="2">
    <source>
        <dbReference type="ARBA" id="ARBA00009764"/>
    </source>
</evidence>
<dbReference type="Pfam" id="PF02465">
    <property type="entry name" value="FliD_N"/>
    <property type="match status" value="1"/>
</dbReference>
<accession>A0A1I3S5G7</accession>
<sequence>MRVNRISHIPYSHRVGRYHFQMVQAKLTAPVDPIISYSLQPFYTREQQWMTELSDSLSRLYRYSADLDRAARQFDPERPSSAVSKRLAISSDPETATAQAQAHAKIGVYRLDVASLANAQANNGKMAETASPTSVAEGQQQFFVVTENQEDSYTFYSAATDTHGQSIQRMAEALGSQGSLLSTRIESQGDQQALILERKATGKENAFAIQDQKGNSVRALGVQQVSVPARDAVFFLDGAKRSSANNQILIGNGEVRVSMHQKGAGPLSITVVPDHEGLLQHTRILVDRFNRLHAFLQEKKNTLIHERLETFERISRAADSSLNRYGIRLQSDGQMELREEVFQEEVAQYHDQFVQDMRGLAQQFREEAIRVQTKPLGAFSRPFEDAASRQPYASLSTSSFRYLHVVNTGLFINLLF</sequence>
<dbReference type="AlphaFoldDB" id="A0A1I3S5G7"/>
<dbReference type="STRING" id="1884381.SAMN05518846_10427"/>
<evidence type="ECO:0000313" key="8">
    <source>
        <dbReference type="EMBL" id="SFJ53302.1"/>
    </source>
</evidence>